<dbReference type="AlphaFoldDB" id="A0A4S8I243"/>
<proteinExistence type="predicted"/>
<evidence type="ECO:0000256" key="1">
    <source>
        <dbReference type="SAM" id="MobiDB-lite"/>
    </source>
</evidence>
<feature type="signal peptide" evidence="2">
    <location>
        <begin position="1"/>
        <end position="19"/>
    </location>
</feature>
<gene>
    <name evidence="3" type="ORF">C4D60_Mb00t16920</name>
</gene>
<feature type="region of interest" description="Disordered" evidence="1">
    <location>
        <begin position="117"/>
        <end position="137"/>
    </location>
</feature>
<feature type="chain" id="PRO_5020293763" evidence="2">
    <location>
        <begin position="20"/>
        <end position="137"/>
    </location>
</feature>
<dbReference type="Proteomes" id="UP000317650">
    <property type="component" value="Unassembled WGS sequence"/>
</dbReference>
<accession>A0A4S8I243</accession>
<dbReference type="EMBL" id="PYDT01002338">
    <property type="protein sequence ID" value="THU42158.1"/>
    <property type="molecule type" value="Genomic_DNA"/>
</dbReference>
<evidence type="ECO:0000313" key="3">
    <source>
        <dbReference type="EMBL" id="THU42158.1"/>
    </source>
</evidence>
<name>A0A4S8I243_MUSBA</name>
<sequence>MQFRTLCFLILYLKQLFDTLLIATETSFLANGAVFPVRNKWEKRKVSDYPVVAKGTIQSICYIAGIDQHFLVQRVKSISLDQPFNKQIQCGEALVRRCRNSASDPLTGQVIDHSIQRKRIPSKDGKKKESNPVRRDY</sequence>
<evidence type="ECO:0000256" key="2">
    <source>
        <dbReference type="SAM" id="SignalP"/>
    </source>
</evidence>
<keyword evidence="4" id="KW-1185">Reference proteome</keyword>
<reference evidence="3 4" key="1">
    <citation type="journal article" date="2019" name="Nat. Plants">
        <title>Genome sequencing of Musa balbisiana reveals subgenome evolution and function divergence in polyploid bananas.</title>
        <authorList>
            <person name="Yao X."/>
        </authorList>
    </citation>
    <scope>NUCLEOTIDE SEQUENCE [LARGE SCALE GENOMIC DNA]</scope>
    <source>
        <strain evidence="4">cv. DH-PKW</strain>
        <tissue evidence="3">Leaves</tissue>
    </source>
</reference>
<protein>
    <submittedName>
        <fullName evidence="3">Uncharacterized protein</fullName>
    </submittedName>
</protein>
<feature type="compositionally biased region" description="Basic and acidic residues" evidence="1">
    <location>
        <begin position="121"/>
        <end position="137"/>
    </location>
</feature>
<organism evidence="3 4">
    <name type="scientific">Musa balbisiana</name>
    <name type="common">Banana</name>
    <dbReference type="NCBI Taxonomy" id="52838"/>
    <lineage>
        <taxon>Eukaryota</taxon>
        <taxon>Viridiplantae</taxon>
        <taxon>Streptophyta</taxon>
        <taxon>Embryophyta</taxon>
        <taxon>Tracheophyta</taxon>
        <taxon>Spermatophyta</taxon>
        <taxon>Magnoliopsida</taxon>
        <taxon>Liliopsida</taxon>
        <taxon>Zingiberales</taxon>
        <taxon>Musaceae</taxon>
        <taxon>Musa</taxon>
    </lineage>
</organism>
<comment type="caution">
    <text evidence="3">The sequence shown here is derived from an EMBL/GenBank/DDBJ whole genome shotgun (WGS) entry which is preliminary data.</text>
</comment>
<keyword evidence="2" id="KW-0732">Signal</keyword>
<evidence type="ECO:0000313" key="4">
    <source>
        <dbReference type="Proteomes" id="UP000317650"/>
    </source>
</evidence>